<organism evidence="3 4">
    <name type="scientific">Paenibacillus lutimineralis</name>
    <dbReference type="NCBI Taxonomy" id="2707005"/>
    <lineage>
        <taxon>Bacteria</taxon>
        <taxon>Bacillati</taxon>
        <taxon>Bacillota</taxon>
        <taxon>Bacilli</taxon>
        <taxon>Bacillales</taxon>
        <taxon>Paenibacillaceae</taxon>
        <taxon>Paenibacillus</taxon>
    </lineage>
</organism>
<feature type="transmembrane region" description="Helical" evidence="1">
    <location>
        <begin position="286"/>
        <end position="307"/>
    </location>
</feature>
<proteinExistence type="predicted"/>
<dbReference type="Proteomes" id="UP000270678">
    <property type="component" value="Chromosome"/>
</dbReference>
<dbReference type="EMBL" id="CP034346">
    <property type="protein sequence ID" value="AZS13721.1"/>
    <property type="molecule type" value="Genomic_DNA"/>
</dbReference>
<dbReference type="OrthoDB" id="4822551at2"/>
<keyword evidence="1" id="KW-0472">Membrane</keyword>
<dbReference type="Pfam" id="PF04892">
    <property type="entry name" value="VanZ"/>
    <property type="match status" value="1"/>
</dbReference>
<dbReference type="InterPro" id="IPR053150">
    <property type="entry name" value="Teicoplanin_resist-assoc"/>
</dbReference>
<dbReference type="KEGG" id="plut:EI981_04010"/>
<dbReference type="PIRSF" id="PIRSF031578">
    <property type="entry name" value="Uncharacterised_Vanz_RDD-cont"/>
    <property type="match status" value="1"/>
</dbReference>
<name>A0A3S9UTX0_9BACL</name>
<feature type="transmembrane region" description="Helical" evidence="1">
    <location>
        <begin position="220"/>
        <end position="240"/>
    </location>
</feature>
<accession>A0A3S9UTX0</accession>
<dbReference type="AlphaFoldDB" id="A0A3S9UTX0"/>
<feature type="transmembrane region" description="Helical" evidence="1">
    <location>
        <begin position="175"/>
        <end position="199"/>
    </location>
</feature>
<reference evidence="4" key="1">
    <citation type="submission" date="2018-12" db="EMBL/GenBank/DDBJ databases">
        <title>Complete genome sequence of Paenibacillus sp. MBLB1234.</title>
        <authorList>
            <person name="Nam Y.-D."/>
            <person name="Kang J."/>
            <person name="Chung W.-H."/>
            <person name="Park Y.S."/>
        </authorList>
    </citation>
    <scope>NUCLEOTIDE SEQUENCE [LARGE SCALE GENOMIC DNA]</scope>
    <source>
        <strain evidence="4">MBLB1234</strain>
    </source>
</reference>
<keyword evidence="1" id="KW-1133">Transmembrane helix</keyword>
<feature type="transmembrane region" description="Helical" evidence="1">
    <location>
        <begin position="111"/>
        <end position="133"/>
    </location>
</feature>
<keyword evidence="4" id="KW-1185">Reference proteome</keyword>
<evidence type="ECO:0000256" key="1">
    <source>
        <dbReference type="SAM" id="Phobius"/>
    </source>
</evidence>
<dbReference type="InterPro" id="IPR006976">
    <property type="entry name" value="VanZ-like"/>
</dbReference>
<dbReference type="PANTHER" id="PTHR36834">
    <property type="entry name" value="MEMBRANE PROTEIN-RELATED"/>
    <property type="match status" value="1"/>
</dbReference>
<feature type="transmembrane region" description="Helical" evidence="1">
    <location>
        <begin position="12"/>
        <end position="32"/>
    </location>
</feature>
<feature type="transmembrane region" description="Helical" evidence="1">
    <location>
        <begin position="44"/>
        <end position="64"/>
    </location>
</feature>
<dbReference type="InterPro" id="IPR021192">
    <property type="entry name" value="UCP031578_Vanz/RDD"/>
</dbReference>
<feature type="transmembrane region" description="Helical" evidence="1">
    <location>
        <begin position="319"/>
        <end position="342"/>
    </location>
</feature>
<feature type="transmembrane region" description="Helical" evidence="1">
    <location>
        <begin position="246"/>
        <end position="266"/>
    </location>
</feature>
<feature type="domain" description="VanZ-like" evidence="2">
    <location>
        <begin position="49"/>
        <end position="189"/>
    </location>
</feature>
<sequence length="377" mass="44249">MLQSYLFPIKYAFFSFPFAAFLFTMPFLIVQYRKYGYINKFRSFLLYLFLLYLMNAYFLVILPLPASRNNLPMAAGGIQWMPLNFIHDILKETGVVISNPSSYLHLLKERAFLQVLFNIFLTVPFGMMLRYYYRLGWLRCILYTFLLSLFFELTQLTGLYGIYQHPYRVFDVDDLLMNTLGGIVGVLIADWTSSLLPNVERLDADVNPAANRVTYLRRGIAYIIDFWIWTILEVILDQIFNMSLSFFLSTGLYFMLLPYLTGGYTFGKWIVRIKLTRTGVKQRVSLLSLIVRYGILYWLIFGIHQFIPRLANDLHPFISVAVTLSIFTLDVALFIHVIIYMIRKEPQLFYEKISRTKHVVAWKPRDKKIQENNQSGI</sequence>
<dbReference type="PANTHER" id="PTHR36834:SF1">
    <property type="entry name" value="INTEGRAL MEMBRANE PROTEIN"/>
    <property type="match status" value="1"/>
</dbReference>
<evidence type="ECO:0000259" key="2">
    <source>
        <dbReference type="Pfam" id="PF04892"/>
    </source>
</evidence>
<gene>
    <name evidence="3" type="ORF">EI981_04010</name>
</gene>
<dbReference type="RefSeq" id="WP_126995670.1">
    <property type="nucleotide sequence ID" value="NZ_CP034346.1"/>
</dbReference>
<evidence type="ECO:0000313" key="4">
    <source>
        <dbReference type="Proteomes" id="UP000270678"/>
    </source>
</evidence>
<evidence type="ECO:0000313" key="3">
    <source>
        <dbReference type="EMBL" id="AZS13721.1"/>
    </source>
</evidence>
<keyword evidence="1" id="KW-0812">Transmembrane</keyword>
<protein>
    <submittedName>
        <fullName evidence="3">VanZ family protein</fullName>
    </submittedName>
</protein>
<feature type="transmembrane region" description="Helical" evidence="1">
    <location>
        <begin position="140"/>
        <end position="163"/>
    </location>
</feature>